<evidence type="ECO:0000313" key="1">
    <source>
        <dbReference type="EMBL" id="KKL69501.1"/>
    </source>
</evidence>
<accession>A0A0F9ET98</accession>
<comment type="caution">
    <text evidence="1">The sequence shown here is derived from an EMBL/GenBank/DDBJ whole genome shotgun (WGS) entry which is preliminary data.</text>
</comment>
<protein>
    <submittedName>
        <fullName evidence="1">Uncharacterized protein</fullName>
    </submittedName>
</protein>
<dbReference type="EMBL" id="LAZR01026191">
    <property type="protein sequence ID" value="KKL69501.1"/>
    <property type="molecule type" value="Genomic_DNA"/>
</dbReference>
<sequence length="58" mass="7185">MRITVCKYFNYPRELRLEIGEMLINISLEWKHFRHKKGRKIILIDKNWVIPKGIWMDI</sequence>
<reference evidence="1" key="1">
    <citation type="journal article" date="2015" name="Nature">
        <title>Complex archaea that bridge the gap between prokaryotes and eukaryotes.</title>
        <authorList>
            <person name="Spang A."/>
            <person name="Saw J.H."/>
            <person name="Jorgensen S.L."/>
            <person name="Zaremba-Niedzwiedzka K."/>
            <person name="Martijn J."/>
            <person name="Lind A.E."/>
            <person name="van Eijk R."/>
            <person name="Schleper C."/>
            <person name="Guy L."/>
            <person name="Ettema T.J."/>
        </authorList>
    </citation>
    <scope>NUCLEOTIDE SEQUENCE</scope>
</reference>
<organism evidence="1">
    <name type="scientific">marine sediment metagenome</name>
    <dbReference type="NCBI Taxonomy" id="412755"/>
    <lineage>
        <taxon>unclassified sequences</taxon>
        <taxon>metagenomes</taxon>
        <taxon>ecological metagenomes</taxon>
    </lineage>
</organism>
<dbReference type="AlphaFoldDB" id="A0A0F9ET98"/>
<name>A0A0F9ET98_9ZZZZ</name>
<gene>
    <name evidence="1" type="ORF">LCGC14_2114320</name>
</gene>
<proteinExistence type="predicted"/>